<accession>A0A183AYG6</accession>
<evidence type="ECO:0000313" key="3">
    <source>
        <dbReference type="Proteomes" id="UP000272942"/>
    </source>
</evidence>
<evidence type="ECO:0000313" key="4">
    <source>
        <dbReference type="WBParaSite" id="ECPE_0001203601-mRNA-1"/>
    </source>
</evidence>
<proteinExistence type="predicted"/>
<name>A0A183AYG6_9TREM</name>
<dbReference type="Proteomes" id="UP000272942">
    <property type="component" value="Unassembled WGS sequence"/>
</dbReference>
<keyword evidence="3" id="KW-1185">Reference proteome</keyword>
<evidence type="ECO:0000313" key="2">
    <source>
        <dbReference type="EMBL" id="VDP89217.1"/>
    </source>
</evidence>
<gene>
    <name evidence="2" type="ORF">ECPE_LOCUS12001</name>
</gene>
<dbReference type="AlphaFoldDB" id="A0A183AYG6"/>
<reference evidence="2 3" key="2">
    <citation type="submission" date="2018-11" db="EMBL/GenBank/DDBJ databases">
        <authorList>
            <consortium name="Pathogen Informatics"/>
        </authorList>
    </citation>
    <scope>NUCLEOTIDE SEQUENCE [LARGE SCALE GENOMIC DNA]</scope>
    <source>
        <strain evidence="2 3">Egypt</strain>
    </source>
</reference>
<feature type="compositionally biased region" description="Basic and acidic residues" evidence="1">
    <location>
        <begin position="21"/>
        <end position="31"/>
    </location>
</feature>
<organism evidence="4">
    <name type="scientific">Echinostoma caproni</name>
    <dbReference type="NCBI Taxonomy" id="27848"/>
    <lineage>
        <taxon>Eukaryota</taxon>
        <taxon>Metazoa</taxon>
        <taxon>Spiralia</taxon>
        <taxon>Lophotrochozoa</taxon>
        <taxon>Platyhelminthes</taxon>
        <taxon>Trematoda</taxon>
        <taxon>Digenea</taxon>
        <taxon>Plagiorchiida</taxon>
        <taxon>Echinostomata</taxon>
        <taxon>Echinostomatoidea</taxon>
        <taxon>Echinostomatidae</taxon>
        <taxon>Echinostoma</taxon>
    </lineage>
</organism>
<dbReference type="WBParaSite" id="ECPE_0001203601-mRNA-1">
    <property type="protein sequence ID" value="ECPE_0001203601-mRNA-1"/>
    <property type="gene ID" value="ECPE_0001203601"/>
</dbReference>
<feature type="region of interest" description="Disordered" evidence="1">
    <location>
        <begin position="17"/>
        <end position="43"/>
    </location>
</feature>
<protein>
    <submittedName>
        <fullName evidence="4">Solute carrier family 40 protein</fullName>
    </submittedName>
</protein>
<dbReference type="EMBL" id="UZAN01051959">
    <property type="protein sequence ID" value="VDP89217.1"/>
    <property type="molecule type" value="Genomic_DNA"/>
</dbReference>
<dbReference type="OrthoDB" id="10496569at2759"/>
<sequence length="180" mass="18952">MAAPQVSQLYDSVVVSGHDQNGSKESVDALSHRNPLPSRTTPPSAAVVIGSHSLIPSGTFPGPMGVESVSDSAVNGVGDPLSHSQGTHTSSVYTTLTTAISVDRVPSQSADPCNSTSNEAKSEDALGRLKSNTLRFHAPLDPLAVGLFDSYYNIVWSTRGSFSTGITYLAYLIAIFRDLE</sequence>
<reference evidence="4" key="1">
    <citation type="submission" date="2016-06" db="UniProtKB">
        <authorList>
            <consortium name="WormBaseParasite"/>
        </authorList>
    </citation>
    <scope>IDENTIFICATION</scope>
</reference>
<evidence type="ECO:0000256" key="1">
    <source>
        <dbReference type="SAM" id="MobiDB-lite"/>
    </source>
</evidence>